<evidence type="ECO:0000313" key="1">
    <source>
        <dbReference type="EMBL" id="AGB49856.1"/>
    </source>
</evidence>
<dbReference type="Proteomes" id="UP000010866">
    <property type="component" value="Chromosome"/>
</dbReference>
<dbReference type="KEGG" id="mhz:Metho_1663"/>
<organism evidence="1 2">
    <name type="scientific">Methanomethylovorans hollandica (strain DSM 15978 / NBRC 107637 / DMS1)</name>
    <dbReference type="NCBI Taxonomy" id="867904"/>
    <lineage>
        <taxon>Archaea</taxon>
        <taxon>Methanobacteriati</taxon>
        <taxon>Methanobacteriota</taxon>
        <taxon>Stenosarchaea group</taxon>
        <taxon>Methanomicrobia</taxon>
        <taxon>Methanosarcinales</taxon>
        <taxon>Methanosarcinaceae</taxon>
        <taxon>Methanomethylovorans</taxon>
    </lineage>
</organism>
<gene>
    <name evidence="1" type="ordered locus">Metho_1663</name>
</gene>
<dbReference type="EMBL" id="CP003362">
    <property type="protein sequence ID" value="AGB49856.1"/>
    <property type="molecule type" value="Genomic_DNA"/>
</dbReference>
<dbReference type="GeneID" id="14406176"/>
<evidence type="ECO:0000313" key="2">
    <source>
        <dbReference type="Proteomes" id="UP000010866"/>
    </source>
</evidence>
<dbReference type="OrthoDB" id="142059at2157"/>
<keyword evidence="2" id="KW-1185">Reference proteome</keyword>
<dbReference type="HOGENOM" id="CLU_132456_0_0_2"/>
<protein>
    <submittedName>
        <fullName evidence="1">Uncharacterized protein</fullName>
    </submittedName>
</protein>
<dbReference type="AlphaFoldDB" id="L0KXM7"/>
<reference evidence="2" key="1">
    <citation type="submission" date="2012-02" db="EMBL/GenBank/DDBJ databases">
        <title>Complete sequence of chromosome of Methanomethylovorans hollandica DSM 15978.</title>
        <authorList>
            <person name="Lucas S."/>
            <person name="Copeland A."/>
            <person name="Lapidus A."/>
            <person name="Glavina del Rio T."/>
            <person name="Dalin E."/>
            <person name="Tice H."/>
            <person name="Bruce D."/>
            <person name="Goodwin L."/>
            <person name="Pitluck S."/>
            <person name="Peters L."/>
            <person name="Mikhailova N."/>
            <person name="Held B."/>
            <person name="Kyrpides N."/>
            <person name="Mavromatis K."/>
            <person name="Ivanova N."/>
            <person name="Brettin T."/>
            <person name="Detter J.C."/>
            <person name="Han C."/>
            <person name="Larimer F."/>
            <person name="Land M."/>
            <person name="Hauser L."/>
            <person name="Markowitz V."/>
            <person name="Cheng J.-F."/>
            <person name="Hugenholtz P."/>
            <person name="Woyke T."/>
            <person name="Wu D."/>
            <person name="Spring S."/>
            <person name="Schroeder M."/>
            <person name="Brambilla E."/>
            <person name="Klenk H.-P."/>
            <person name="Eisen J.A."/>
        </authorList>
    </citation>
    <scope>NUCLEOTIDE SEQUENCE [LARGE SCALE GENOMIC DNA]</scope>
    <source>
        <strain evidence="2">DSM 15978 / NBRC 107637 / DMS1</strain>
    </source>
</reference>
<sequence precursor="true">MKKTLCMLIILLFITMGTANAELFNDLDRSVTEYNAYYEELPGSIKVLLGNEGILAGIIMNDGSELNVWLVTENGRVTEFEKVKDVSDYHPTVIIATDEDTVRNLITTTAPLTVYEEARASGAISIDPVSFVSKAKFAVTDLAFKMLKTTGFF</sequence>
<dbReference type="RefSeq" id="WP_015325021.1">
    <property type="nucleotide sequence ID" value="NC_019977.1"/>
</dbReference>
<name>L0KXM7_METHD</name>
<proteinExistence type="predicted"/>
<accession>L0KXM7</accession>